<evidence type="ECO:0000256" key="1">
    <source>
        <dbReference type="ARBA" id="ARBA00023002"/>
    </source>
</evidence>
<dbReference type="InterPro" id="IPR052228">
    <property type="entry name" value="Sec_Metab_Biosynth_Oxidored"/>
</dbReference>
<dbReference type="AlphaFoldDB" id="A0A2J5HQC2"/>
<evidence type="ECO:0008006" key="5">
    <source>
        <dbReference type="Google" id="ProtNLM"/>
    </source>
</evidence>
<evidence type="ECO:0000256" key="2">
    <source>
        <dbReference type="SAM" id="Phobius"/>
    </source>
</evidence>
<keyword evidence="2" id="KW-0812">Transmembrane</keyword>
<protein>
    <recommendedName>
        <fullName evidence="5">Short-chain dehydrogenase/reductase</fullName>
    </recommendedName>
</protein>
<keyword evidence="2" id="KW-0472">Membrane</keyword>
<feature type="transmembrane region" description="Helical" evidence="2">
    <location>
        <begin position="21"/>
        <end position="40"/>
    </location>
</feature>
<dbReference type="PANTHER" id="PTHR47534:SF2">
    <property type="entry name" value="KETOREDUCTASE (KR) DOMAIN-CONTAINING PROTEIN-RELATED"/>
    <property type="match status" value="1"/>
</dbReference>
<name>A0A2J5HQC2_9EURO</name>
<keyword evidence="4" id="KW-1185">Reference proteome</keyword>
<evidence type="ECO:0000313" key="4">
    <source>
        <dbReference type="Proteomes" id="UP000235023"/>
    </source>
</evidence>
<dbReference type="FunFam" id="3.40.50.720:FF:000637">
    <property type="entry name" value="Uncharacterized oxidoreductase C736.13"/>
    <property type="match status" value="1"/>
</dbReference>
<keyword evidence="1" id="KW-0560">Oxidoreductase</keyword>
<gene>
    <name evidence="3" type="ORF">BDW42DRAFT_172861</name>
</gene>
<keyword evidence="2" id="KW-1133">Transmembrane helix</keyword>
<dbReference type="InterPro" id="IPR036291">
    <property type="entry name" value="NAD(P)-bd_dom_sf"/>
</dbReference>
<dbReference type="Gene3D" id="3.40.50.720">
    <property type="entry name" value="NAD(P)-binding Rossmann-like Domain"/>
    <property type="match status" value="1"/>
</dbReference>
<proteinExistence type="predicted"/>
<dbReference type="OrthoDB" id="2898509at2759"/>
<sequence>MVNLQAAQAHNATLKSLTSDLVAVFVGGTSGIALSTALALTRHTPSPKIYLIGRNQSAADTAIASMKTINPSAQPTFFQTDVSLLKNVDSVCAQIAAREKKVNLLFMTPGYVTLRGRDETSEGLDRKFALHYYARMRFIANLLPLLTTAAQDTVINNSARLSRVVSVLDPMVSTRMGGPGTLDFSDLSLKQNFSLQRCGWHASLMGNFFLESMAQQNPRTSFVHAYPSGVATGALRELPAGRVLSAVLSPLLRPFMVPLEESGERHLFAATSERYPPKAEGENAENDIVVGSDGTKGSGCYWVSWDGEPFPLNKKIQKTRGQHAVEKVVQHTEEVFKQVCEEGKTYP</sequence>
<dbReference type="GO" id="GO:0016491">
    <property type="term" value="F:oxidoreductase activity"/>
    <property type="evidence" value="ECO:0007669"/>
    <property type="project" value="UniProtKB-KW"/>
</dbReference>
<dbReference type="SUPFAM" id="SSF51735">
    <property type="entry name" value="NAD(P)-binding Rossmann-fold domains"/>
    <property type="match status" value="1"/>
</dbReference>
<reference evidence="4" key="1">
    <citation type="submission" date="2017-12" db="EMBL/GenBank/DDBJ databases">
        <authorList>
            <consortium name="DOE Joint Genome Institute"/>
            <person name="Mondo S.J."/>
            <person name="Kjaerbolling I."/>
            <person name="Vesth T.C."/>
            <person name="Frisvad J.C."/>
            <person name="Nybo J.L."/>
            <person name="Theobald S."/>
            <person name="Kuo A."/>
            <person name="Bowyer P."/>
            <person name="Matsuda Y."/>
            <person name="Lyhne E.K."/>
            <person name="Kogle M.E."/>
            <person name="Clum A."/>
            <person name="Lipzen A."/>
            <person name="Salamov A."/>
            <person name="Ngan C.Y."/>
            <person name="Daum C."/>
            <person name="Chiniquy J."/>
            <person name="Barry K."/>
            <person name="LaButti K."/>
            <person name="Haridas S."/>
            <person name="Simmons B.A."/>
            <person name="Magnuson J.K."/>
            <person name="Mortensen U.H."/>
            <person name="Larsen T.O."/>
            <person name="Grigoriev I.V."/>
            <person name="Baker S.E."/>
            <person name="Andersen M.R."/>
            <person name="Nordberg H.P."/>
            <person name="Cantor M.N."/>
            <person name="Hua S.X."/>
        </authorList>
    </citation>
    <scope>NUCLEOTIDE SEQUENCE [LARGE SCALE GENOMIC DNA]</scope>
    <source>
        <strain evidence="4">IBT 19404</strain>
    </source>
</reference>
<dbReference type="Proteomes" id="UP000235023">
    <property type="component" value="Unassembled WGS sequence"/>
</dbReference>
<accession>A0A2J5HQC2</accession>
<organism evidence="3 4">
    <name type="scientific">Aspergillus taichungensis</name>
    <dbReference type="NCBI Taxonomy" id="482145"/>
    <lineage>
        <taxon>Eukaryota</taxon>
        <taxon>Fungi</taxon>
        <taxon>Dikarya</taxon>
        <taxon>Ascomycota</taxon>
        <taxon>Pezizomycotina</taxon>
        <taxon>Eurotiomycetes</taxon>
        <taxon>Eurotiomycetidae</taxon>
        <taxon>Eurotiales</taxon>
        <taxon>Aspergillaceae</taxon>
        <taxon>Aspergillus</taxon>
        <taxon>Aspergillus subgen. Circumdati</taxon>
    </lineage>
</organism>
<dbReference type="EMBL" id="KZ559560">
    <property type="protein sequence ID" value="PLN79458.1"/>
    <property type="molecule type" value="Genomic_DNA"/>
</dbReference>
<dbReference type="Pfam" id="PF00106">
    <property type="entry name" value="adh_short"/>
    <property type="match status" value="1"/>
</dbReference>
<dbReference type="PANTHER" id="PTHR47534">
    <property type="entry name" value="YALI0E05731P"/>
    <property type="match status" value="1"/>
</dbReference>
<evidence type="ECO:0000313" key="3">
    <source>
        <dbReference type="EMBL" id="PLN79458.1"/>
    </source>
</evidence>
<dbReference type="InterPro" id="IPR002347">
    <property type="entry name" value="SDR_fam"/>
</dbReference>